<reference evidence="3 4" key="1">
    <citation type="submission" date="2018-07" db="EMBL/GenBank/DDBJ databases">
        <title>Genomic Encyclopedia of Type Strains, Phase IV (KMG-IV): sequencing the most valuable type-strain genomes for metagenomic binning, comparative biology and taxonomic classification.</title>
        <authorList>
            <person name="Goeker M."/>
        </authorList>
    </citation>
    <scope>NUCLEOTIDE SEQUENCE [LARGE SCALE GENOMIC DNA]</scope>
    <source>
        <strain evidence="3 4">DSM 5603</strain>
    </source>
</reference>
<dbReference type="EMBL" id="JABEQI010000015">
    <property type="protein sequence ID" value="MBB2188100.1"/>
    <property type="molecule type" value="Genomic_DNA"/>
</dbReference>
<protein>
    <submittedName>
        <fullName evidence="2">GAF domain-containing protein</fullName>
    </submittedName>
</protein>
<dbReference type="InterPro" id="IPR003018">
    <property type="entry name" value="GAF"/>
</dbReference>
<organism evidence="3 4">
    <name type="scientific">Gluconacetobacter liquefaciens</name>
    <name type="common">Acetobacter liquefaciens</name>
    <dbReference type="NCBI Taxonomy" id="89584"/>
    <lineage>
        <taxon>Bacteria</taxon>
        <taxon>Pseudomonadati</taxon>
        <taxon>Pseudomonadota</taxon>
        <taxon>Alphaproteobacteria</taxon>
        <taxon>Acetobacterales</taxon>
        <taxon>Acetobacteraceae</taxon>
        <taxon>Gluconacetobacter</taxon>
    </lineage>
</organism>
<keyword evidence="4" id="KW-1185">Reference proteome</keyword>
<name>A0A370FWW3_GLULI</name>
<evidence type="ECO:0000313" key="4">
    <source>
        <dbReference type="Proteomes" id="UP000254958"/>
    </source>
</evidence>
<comment type="caution">
    <text evidence="3">The sequence shown here is derived from an EMBL/GenBank/DDBJ whole genome shotgun (WGS) entry which is preliminary data.</text>
</comment>
<dbReference type="Gene3D" id="3.30.450.40">
    <property type="match status" value="1"/>
</dbReference>
<accession>A0A370FWW3</accession>
<evidence type="ECO:0000313" key="2">
    <source>
        <dbReference type="EMBL" id="MBB2188100.1"/>
    </source>
</evidence>
<dbReference type="AlphaFoldDB" id="A0A370FWW3"/>
<dbReference type="EMBL" id="QQAW01000013">
    <property type="protein sequence ID" value="RDI36117.1"/>
    <property type="molecule type" value="Genomic_DNA"/>
</dbReference>
<dbReference type="Proteomes" id="UP000562982">
    <property type="component" value="Unassembled WGS sequence"/>
</dbReference>
<proteinExistence type="predicted"/>
<dbReference type="InterPro" id="IPR029016">
    <property type="entry name" value="GAF-like_dom_sf"/>
</dbReference>
<dbReference type="RefSeq" id="WP_114729119.1">
    <property type="nucleotide sequence ID" value="NZ_BJMI01000018.1"/>
</dbReference>
<feature type="domain" description="GAF" evidence="1">
    <location>
        <begin position="25"/>
        <end position="154"/>
    </location>
</feature>
<dbReference type="Pfam" id="PF01590">
    <property type="entry name" value="GAF"/>
    <property type="match status" value="1"/>
</dbReference>
<sequence>MNEQKTDVIAAADVSLSPAVMRVLDDAQRRFAEILPFRTFTVLVLDEARGLNRRIYSNVPHMYPVGGAKPIPHTAWFDIVVGRREPFVAGDVAGFAPHYGDWAYLESHGLLSALNLPIVVDDRCVGSFNFMGEGEDIFTPAMVGAAMACAADLGPELNGIEAYV</sequence>
<dbReference type="OrthoDB" id="7066078at2"/>
<reference evidence="2 5" key="2">
    <citation type="submission" date="2020-04" db="EMBL/GenBank/DDBJ databases">
        <title>Description of novel Gluconacetobacter.</title>
        <authorList>
            <person name="Sombolestani A."/>
        </authorList>
    </citation>
    <scope>NUCLEOTIDE SEQUENCE [LARGE SCALE GENOMIC DNA]</scope>
    <source>
        <strain evidence="2 5">LMG 1382</strain>
    </source>
</reference>
<gene>
    <name evidence="3" type="ORF">C7453_11369</name>
    <name evidence="2" type="ORF">HLH32_17315</name>
</gene>
<dbReference type="Proteomes" id="UP000254958">
    <property type="component" value="Unassembled WGS sequence"/>
</dbReference>
<evidence type="ECO:0000313" key="5">
    <source>
        <dbReference type="Proteomes" id="UP000562982"/>
    </source>
</evidence>
<evidence type="ECO:0000259" key="1">
    <source>
        <dbReference type="Pfam" id="PF01590"/>
    </source>
</evidence>
<dbReference type="SUPFAM" id="SSF55781">
    <property type="entry name" value="GAF domain-like"/>
    <property type="match status" value="1"/>
</dbReference>
<evidence type="ECO:0000313" key="3">
    <source>
        <dbReference type="EMBL" id="RDI36117.1"/>
    </source>
</evidence>